<reference evidence="1 2" key="3">
    <citation type="journal article" date="2010" name="BMC Genomics">
        <title>Transcriptome sequencing and comparative analysis of cucumber flowers with different sex types.</title>
        <authorList>
            <person name="Guo S."/>
            <person name="Zheng Y."/>
            <person name="Joung J.G."/>
            <person name="Liu S."/>
            <person name="Zhang Z."/>
            <person name="Crasta O.R."/>
            <person name="Sobral B.W."/>
            <person name="Xu Y."/>
            <person name="Huang S."/>
            <person name="Fei Z."/>
        </authorList>
    </citation>
    <scope>NUCLEOTIDE SEQUENCE [LARGE SCALE GENOMIC DNA]</scope>
    <source>
        <strain evidence="2">cv. 9930</strain>
    </source>
</reference>
<dbReference type="Proteomes" id="UP000029981">
    <property type="component" value="Chromosome 7"/>
</dbReference>
<accession>A0A0A0K328</accession>
<reference evidence="1 2" key="1">
    <citation type="journal article" date="2009" name="Nat. Genet.">
        <title>The genome of the cucumber, Cucumis sativus L.</title>
        <authorList>
            <person name="Huang S."/>
            <person name="Li R."/>
            <person name="Zhang Z."/>
            <person name="Li L."/>
            <person name="Gu X."/>
            <person name="Fan W."/>
            <person name="Lucas W.J."/>
            <person name="Wang X."/>
            <person name="Xie B."/>
            <person name="Ni P."/>
            <person name="Ren Y."/>
            <person name="Zhu H."/>
            <person name="Li J."/>
            <person name="Lin K."/>
            <person name="Jin W."/>
            <person name="Fei Z."/>
            <person name="Li G."/>
            <person name="Staub J."/>
            <person name="Kilian A."/>
            <person name="van der Vossen E.A."/>
            <person name="Wu Y."/>
            <person name="Guo J."/>
            <person name="He J."/>
            <person name="Jia Z."/>
            <person name="Ren Y."/>
            <person name="Tian G."/>
            <person name="Lu Y."/>
            <person name="Ruan J."/>
            <person name="Qian W."/>
            <person name="Wang M."/>
            <person name="Huang Q."/>
            <person name="Li B."/>
            <person name="Xuan Z."/>
            <person name="Cao J."/>
            <person name="Asan"/>
            <person name="Wu Z."/>
            <person name="Zhang J."/>
            <person name="Cai Q."/>
            <person name="Bai Y."/>
            <person name="Zhao B."/>
            <person name="Han Y."/>
            <person name="Li Y."/>
            <person name="Li X."/>
            <person name="Wang S."/>
            <person name="Shi Q."/>
            <person name="Liu S."/>
            <person name="Cho W.K."/>
            <person name="Kim J.Y."/>
            <person name="Xu Y."/>
            <person name="Heller-Uszynska K."/>
            <person name="Miao H."/>
            <person name="Cheng Z."/>
            <person name="Zhang S."/>
            <person name="Wu J."/>
            <person name="Yang Y."/>
            <person name="Kang H."/>
            <person name="Li M."/>
            <person name="Liang H."/>
            <person name="Ren X."/>
            <person name="Shi Z."/>
            <person name="Wen M."/>
            <person name="Jian M."/>
            <person name="Yang H."/>
            <person name="Zhang G."/>
            <person name="Yang Z."/>
            <person name="Chen R."/>
            <person name="Liu S."/>
            <person name="Li J."/>
            <person name="Ma L."/>
            <person name="Liu H."/>
            <person name="Zhou Y."/>
            <person name="Zhao J."/>
            <person name="Fang X."/>
            <person name="Li G."/>
            <person name="Fang L."/>
            <person name="Li Y."/>
            <person name="Liu D."/>
            <person name="Zheng H."/>
            <person name="Zhang Y."/>
            <person name="Qin N."/>
            <person name="Li Z."/>
            <person name="Yang G."/>
            <person name="Yang S."/>
            <person name="Bolund L."/>
            <person name="Kristiansen K."/>
            <person name="Zheng H."/>
            <person name="Li S."/>
            <person name="Zhang X."/>
            <person name="Yang H."/>
            <person name="Wang J."/>
            <person name="Sun R."/>
            <person name="Zhang B."/>
            <person name="Jiang S."/>
            <person name="Wang J."/>
            <person name="Du Y."/>
            <person name="Li S."/>
        </authorList>
    </citation>
    <scope>NUCLEOTIDE SEQUENCE [LARGE SCALE GENOMIC DNA]</scope>
    <source>
        <strain evidence="2">cv. 9930</strain>
    </source>
</reference>
<dbReference type="AlphaFoldDB" id="A0A0A0K328"/>
<proteinExistence type="predicted"/>
<gene>
    <name evidence="1" type="ORF">Csa_7G140940</name>
</gene>
<reference evidence="1 2" key="4">
    <citation type="journal article" date="2011" name="BMC Genomics">
        <title>RNA-Seq improves annotation of protein-coding genes in the cucumber genome.</title>
        <authorList>
            <person name="Li Z."/>
            <person name="Zhang Z."/>
            <person name="Yan P."/>
            <person name="Huang S."/>
            <person name="Fei Z."/>
            <person name="Lin K."/>
        </authorList>
    </citation>
    <scope>NUCLEOTIDE SEQUENCE [LARGE SCALE GENOMIC DNA]</scope>
    <source>
        <strain evidence="2">cv. 9930</strain>
    </source>
</reference>
<organism evidence="1 2">
    <name type="scientific">Cucumis sativus</name>
    <name type="common">Cucumber</name>
    <dbReference type="NCBI Taxonomy" id="3659"/>
    <lineage>
        <taxon>Eukaryota</taxon>
        <taxon>Viridiplantae</taxon>
        <taxon>Streptophyta</taxon>
        <taxon>Embryophyta</taxon>
        <taxon>Tracheophyta</taxon>
        <taxon>Spermatophyta</taxon>
        <taxon>Magnoliopsida</taxon>
        <taxon>eudicotyledons</taxon>
        <taxon>Gunneridae</taxon>
        <taxon>Pentapetalae</taxon>
        <taxon>rosids</taxon>
        <taxon>fabids</taxon>
        <taxon>Cucurbitales</taxon>
        <taxon>Cucurbitaceae</taxon>
        <taxon>Benincaseae</taxon>
        <taxon>Cucumis</taxon>
    </lineage>
</organism>
<dbReference type="EMBL" id="CM002928">
    <property type="protein sequence ID" value="KGN44050.1"/>
    <property type="molecule type" value="Genomic_DNA"/>
</dbReference>
<sequence>MAWAKSRELPMQFLISKEPTHLAESRLALLLSTGDCYVASAKVESSPRSSESKEPKASYPKRLGSLTLYRILARSDLALLLFTGDYGFGRELRVPYENFDNNGTRCILARSGLALLISRGEFIVASVESREFNTQDLTLKEPNTFLLEVAWSPTHSGLKRLGSLTFYLRFLCCFGQESRVLHTVSHIERIQCILAQSDLALLLSKGDYGFRRELRVPHDGSHINAN</sequence>
<dbReference type="Gramene" id="KGN44050">
    <property type="protein sequence ID" value="KGN44050"/>
    <property type="gene ID" value="Csa_7G140940"/>
</dbReference>
<name>A0A0A0K328_CUCSA</name>
<keyword evidence="2" id="KW-1185">Reference proteome</keyword>
<evidence type="ECO:0000313" key="2">
    <source>
        <dbReference type="Proteomes" id="UP000029981"/>
    </source>
</evidence>
<reference evidence="1 2" key="2">
    <citation type="journal article" date="2009" name="PLoS ONE">
        <title>An integrated genetic and cytogenetic map of the cucumber genome.</title>
        <authorList>
            <person name="Ren Y."/>
            <person name="Zhang Z."/>
            <person name="Liu J."/>
            <person name="Staub J.E."/>
            <person name="Han Y."/>
            <person name="Cheng Z."/>
            <person name="Li X."/>
            <person name="Lu J."/>
            <person name="Miao H."/>
            <person name="Kang H."/>
            <person name="Xie B."/>
            <person name="Gu X."/>
            <person name="Wang X."/>
            <person name="Du Y."/>
            <person name="Jin W."/>
            <person name="Huang S."/>
        </authorList>
    </citation>
    <scope>NUCLEOTIDE SEQUENCE [LARGE SCALE GENOMIC DNA]</scope>
    <source>
        <strain evidence="2">cv. 9930</strain>
    </source>
</reference>
<protein>
    <submittedName>
        <fullName evidence="1">Uncharacterized protein</fullName>
    </submittedName>
</protein>
<evidence type="ECO:0000313" key="1">
    <source>
        <dbReference type="EMBL" id="KGN44050.1"/>
    </source>
</evidence>